<dbReference type="Proteomes" id="UP001157134">
    <property type="component" value="Unassembled WGS sequence"/>
</dbReference>
<dbReference type="SUPFAM" id="SSF52833">
    <property type="entry name" value="Thioredoxin-like"/>
    <property type="match status" value="1"/>
</dbReference>
<dbReference type="PANTHER" id="PTHR42852:SF13">
    <property type="entry name" value="PROTEIN DIPZ"/>
    <property type="match status" value="1"/>
</dbReference>
<evidence type="ECO:0000313" key="3">
    <source>
        <dbReference type="Proteomes" id="UP001157134"/>
    </source>
</evidence>
<dbReference type="InterPro" id="IPR036249">
    <property type="entry name" value="Thioredoxin-like_sf"/>
</dbReference>
<dbReference type="Gene3D" id="3.40.30.10">
    <property type="entry name" value="Glutaredoxin"/>
    <property type="match status" value="1"/>
</dbReference>
<keyword evidence="3" id="KW-1185">Reference proteome</keyword>
<dbReference type="PANTHER" id="PTHR42852">
    <property type="entry name" value="THIOL:DISULFIDE INTERCHANGE PROTEIN DSBE"/>
    <property type="match status" value="1"/>
</dbReference>
<feature type="domain" description="Thioredoxin" evidence="1">
    <location>
        <begin position="19"/>
        <end position="161"/>
    </location>
</feature>
<proteinExistence type="predicted"/>
<dbReference type="EMBL" id="BSSV01000003">
    <property type="protein sequence ID" value="GLX85398.1"/>
    <property type="molecule type" value="Genomic_DNA"/>
</dbReference>
<accession>A0ABQ6HBA7</accession>
<dbReference type="Pfam" id="PF08534">
    <property type="entry name" value="Redoxin"/>
    <property type="match status" value="1"/>
</dbReference>
<dbReference type="RefSeq" id="WP_284297468.1">
    <property type="nucleotide sequence ID" value="NZ_BSSV01000003.1"/>
</dbReference>
<dbReference type="InterPro" id="IPR013766">
    <property type="entry name" value="Thioredoxin_domain"/>
</dbReference>
<organism evidence="2 3">
    <name type="scientific">Thalassotalea loyana</name>
    <dbReference type="NCBI Taxonomy" id="280483"/>
    <lineage>
        <taxon>Bacteria</taxon>
        <taxon>Pseudomonadati</taxon>
        <taxon>Pseudomonadota</taxon>
        <taxon>Gammaproteobacteria</taxon>
        <taxon>Alteromonadales</taxon>
        <taxon>Colwelliaceae</taxon>
        <taxon>Thalassotalea</taxon>
    </lineage>
</organism>
<dbReference type="InterPro" id="IPR050553">
    <property type="entry name" value="Thioredoxin_ResA/DsbE_sf"/>
</dbReference>
<dbReference type="PROSITE" id="PS51352">
    <property type="entry name" value="THIOREDOXIN_2"/>
    <property type="match status" value="1"/>
</dbReference>
<dbReference type="InterPro" id="IPR013740">
    <property type="entry name" value="Redoxin"/>
</dbReference>
<reference evidence="2 3" key="1">
    <citation type="submission" date="2023-03" db="EMBL/GenBank/DDBJ databases">
        <title>Thalassotalea loyana LMG 22536T draft genome sequence.</title>
        <authorList>
            <person name="Sawabe T."/>
        </authorList>
    </citation>
    <scope>NUCLEOTIDE SEQUENCE [LARGE SCALE GENOMIC DNA]</scope>
    <source>
        <strain evidence="2 3">LMG 22536</strain>
    </source>
</reference>
<comment type="caution">
    <text evidence="2">The sequence shown here is derived from an EMBL/GenBank/DDBJ whole genome shotgun (WGS) entry which is preliminary data.</text>
</comment>
<name>A0ABQ6HBA7_9GAMM</name>
<sequence length="161" mass="18123">MLRSLAIQLVFFIAVFNVLSMFKESSMLSDNTTVESDIVSLPTIDDKMIPITANEKKKILYFFAPWCQICHASISNLENIYLKRGDIDVVAIALDFDNVEEVQQFVADKALTFPVALGNMEIKTTFQITGYPSYYVLDENNAVIAQSLGYSTELGLYLRTL</sequence>
<gene>
    <name evidence="2" type="ORF">tloyanaT_16500</name>
</gene>
<protein>
    <recommendedName>
        <fullName evidence="1">Thioredoxin domain-containing protein</fullName>
    </recommendedName>
</protein>
<evidence type="ECO:0000313" key="2">
    <source>
        <dbReference type="EMBL" id="GLX85398.1"/>
    </source>
</evidence>
<dbReference type="CDD" id="cd02966">
    <property type="entry name" value="TlpA_like_family"/>
    <property type="match status" value="1"/>
</dbReference>
<evidence type="ECO:0000259" key="1">
    <source>
        <dbReference type="PROSITE" id="PS51352"/>
    </source>
</evidence>